<protein>
    <submittedName>
        <fullName evidence="2">Uncharacterized protein</fullName>
    </submittedName>
</protein>
<evidence type="ECO:0000256" key="1">
    <source>
        <dbReference type="SAM" id="MobiDB-lite"/>
    </source>
</evidence>
<organism evidence="2 3">
    <name type="scientific">Raoultella planticola</name>
    <name type="common">Klebsiella planticola</name>
    <dbReference type="NCBI Taxonomy" id="575"/>
    <lineage>
        <taxon>Bacteria</taxon>
        <taxon>Pseudomonadati</taxon>
        <taxon>Pseudomonadota</taxon>
        <taxon>Gammaproteobacteria</taxon>
        <taxon>Enterobacterales</taxon>
        <taxon>Enterobacteriaceae</taxon>
        <taxon>Klebsiella/Raoultella group</taxon>
        <taxon>Raoultella</taxon>
    </lineage>
</organism>
<reference evidence="2 3" key="1">
    <citation type="submission" date="2019-03" db="EMBL/GenBank/DDBJ databases">
        <authorList>
            <consortium name="Pathogen Informatics"/>
        </authorList>
    </citation>
    <scope>NUCLEOTIDE SEQUENCE [LARGE SCALE GENOMIC DNA]</scope>
    <source>
        <strain evidence="2 3">NCTC12998</strain>
    </source>
</reference>
<evidence type="ECO:0000313" key="3">
    <source>
        <dbReference type="Proteomes" id="UP000345637"/>
    </source>
</evidence>
<proteinExistence type="predicted"/>
<dbReference type="EMBL" id="CAADJE010000020">
    <property type="protein sequence ID" value="VFS62567.1"/>
    <property type="molecule type" value="Genomic_DNA"/>
</dbReference>
<feature type="region of interest" description="Disordered" evidence="1">
    <location>
        <begin position="20"/>
        <end position="46"/>
    </location>
</feature>
<dbReference type="AlphaFoldDB" id="A0A485ALT6"/>
<dbReference type="Proteomes" id="UP000345637">
    <property type="component" value="Unassembled WGS sequence"/>
</dbReference>
<evidence type="ECO:0000313" key="2">
    <source>
        <dbReference type="EMBL" id="VFS62567.1"/>
    </source>
</evidence>
<sequence length="87" mass="10066">MGDGRKCTFFRLDHKMLQRPMRATNRPLLPGLRTDTNRSPGKRRASRECSWMTEDELFAARPVREEQRCTRGLSGVNLPWTGLWCGT</sequence>
<gene>
    <name evidence="2" type="ORF">NCTC12998_01939</name>
</gene>
<name>A0A485ALT6_RAOPL</name>
<accession>A0A485ALT6</accession>